<proteinExistence type="predicted"/>
<keyword evidence="2" id="KW-1185">Reference proteome</keyword>
<accession>A0ABV0D329</accession>
<dbReference type="EMBL" id="JBDLOB010000002">
    <property type="protein sequence ID" value="MEN8625066.1"/>
    <property type="molecule type" value="Genomic_DNA"/>
</dbReference>
<reference evidence="1 2" key="1">
    <citation type="submission" date="2024-05" db="EMBL/GenBank/DDBJ databases">
        <title>Genome sequencing of Marine Estuary Bacteria, Pseudoalteromonas distincta strain FA, Psychrobacter proteolyticus strain EA, and Shewanella baltica strain CA.</title>
        <authorList>
            <person name="Dieffenbach S.A."/>
            <person name="Maclea K.S."/>
        </authorList>
    </citation>
    <scope>NUCLEOTIDE SEQUENCE [LARGE SCALE GENOMIC DNA]</scope>
    <source>
        <strain evidence="1 2">EA</strain>
    </source>
</reference>
<name>A0ABV0D329_9GAMM</name>
<evidence type="ECO:0000313" key="1">
    <source>
        <dbReference type="EMBL" id="MEN8625066.1"/>
    </source>
</evidence>
<dbReference type="RefSeq" id="WP_347162450.1">
    <property type="nucleotide sequence ID" value="NZ_JBDLOB010000002.1"/>
</dbReference>
<gene>
    <name evidence="1" type="ORF">ABFV72_03485</name>
</gene>
<organism evidence="1 2">
    <name type="scientific">Psychrobacter proteolyticus</name>
    <dbReference type="NCBI Taxonomy" id="147825"/>
    <lineage>
        <taxon>Bacteria</taxon>
        <taxon>Pseudomonadati</taxon>
        <taxon>Pseudomonadota</taxon>
        <taxon>Gammaproteobacteria</taxon>
        <taxon>Moraxellales</taxon>
        <taxon>Moraxellaceae</taxon>
        <taxon>Psychrobacter</taxon>
    </lineage>
</organism>
<evidence type="ECO:0008006" key="3">
    <source>
        <dbReference type="Google" id="ProtNLM"/>
    </source>
</evidence>
<sequence>MNIDELEGLDEATRKEIEELQKVTREKDGNEEYVYSRFSIFYKVRLLEDCNIGIEALKDIKIEDGDYDIAQCYIVGEYLFTKNNIELAFEALKNIRDVKETRNFNYIFLRIAQLYIVDLEKRDTSKAAFALNLCKSTHCYEVNCYLKICALLDDAKTKVIGEYYLELFIILIEAHSLLVINYNHEKEKSPERKLAHYTNTNVANILLNNELDDPKYIRLNTISNVNDPSEGQLLELLLDDKGSDYNESYFNKDFHAFISCFTLNHDSLNQFRLYGKKDNKEASGISIVFKGSFFQKDKFSGMSFLSVGSKKEHNAGVDYSNATIEKNISIEEDSNKYLVMRCVYVDPKSDYIQLAHRDRLTFYREFDDKSLAESSWETYQNEIKEKSKDFGDYFYKIKVAYRKILNEKKALSSSDEKSEKYCEKLLDEILLPLKYLIKHSAFQEEQECRMVYITSLEDTKVKMIYGEALYVDYELNVRDYLDKVYIAPAATQYQPYLAKLLCNTDVKIELSNNPYRQT</sequence>
<dbReference type="Proteomes" id="UP001414441">
    <property type="component" value="Unassembled WGS sequence"/>
</dbReference>
<comment type="caution">
    <text evidence="1">The sequence shown here is derived from an EMBL/GenBank/DDBJ whole genome shotgun (WGS) entry which is preliminary data.</text>
</comment>
<protein>
    <recommendedName>
        <fullName evidence="3">DUF2971 domain-containing protein</fullName>
    </recommendedName>
</protein>
<evidence type="ECO:0000313" key="2">
    <source>
        <dbReference type="Proteomes" id="UP001414441"/>
    </source>
</evidence>